<dbReference type="EMBL" id="CAUYUJ010020948">
    <property type="protein sequence ID" value="CAK0901552.1"/>
    <property type="molecule type" value="Genomic_DNA"/>
</dbReference>
<dbReference type="SUPFAM" id="SSF52047">
    <property type="entry name" value="RNI-like"/>
    <property type="match status" value="1"/>
</dbReference>
<comment type="subcellular location">
    <subcellularLocation>
        <location evidence="1">Cytoplasm</location>
        <location evidence="1">Cytoskeleton</location>
    </subcellularLocation>
</comment>
<feature type="region of interest" description="Disordered" evidence="4">
    <location>
        <begin position="97"/>
        <end position="118"/>
    </location>
</feature>
<protein>
    <recommendedName>
        <fullName evidence="7">Distal membrane arm assembly complex 2-like protein</fullName>
    </recommendedName>
</protein>
<evidence type="ECO:0000256" key="2">
    <source>
        <dbReference type="ARBA" id="ARBA00022490"/>
    </source>
</evidence>
<name>A0ABN9XTK6_9DINO</name>
<dbReference type="Proteomes" id="UP001189429">
    <property type="component" value="Unassembled WGS sequence"/>
</dbReference>
<evidence type="ECO:0000256" key="3">
    <source>
        <dbReference type="ARBA" id="ARBA00023212"/>
    </source>
</evidence>
<proteinExistence type="predicted"/>
<dbReference type="InterPro" id="IPR001611">
    <property type="entry name" value="Leu-rich_rpt"/>
</dbReference>
<evidence type="ECO:0000256" key="1">
    <source>
        <dbReference type="ARBA" id="ARBA00004245"/>
    </source>
</evidence>
<organism evidence="5 6">
    <name type="scientific">Prorocentrum cordatum</name>
    <dbReference type="NCBI Taxonomy" id="2364126"/>
    <lineage>
        <taxon>Eukaryota</taxon>
        <taxon>Sar</taxon>
        <taxon>Alveolata</taxon>
        <taxon>Dinophyceae</taxon>
        <taxon>Prorocentrales</taxon>
        <taxon>Prorocentraceae</taxon>
        <taxon>Prorocentrum</taxon>
    </lineage>
</organism>
<evidence type="ECO:0000313" key="6">
    <source>
        <dbReference type="Proteomes" id="UP001189429"/>
    </source>
</evidence>
<reference evidence="5" key="1">
    <citation type="submission" date="2023-10" db="EMBL/GenBank/DDBJ databases">
        <authorList>
            <person name="Chen Y."/>
            <person name="Shah S."/>
            <person name="Dougan E. K."/>
            <person name="Thang M."/>
            <person name="Chan C."/>
        </authorList>
    </citation>
    <scope>NUCLEOTIDE SEQUENCE [LARGE SCALE GENOMIC DNA]</scope>
</reference>
<evidence type="ECO:0000313" key="5">
    <source>
        <dbReference type="EMBL" id="CAK0901552.1"/>
    </source>
</evidence>
<dbReference type="InterPro" id="IPR052410">
    <property type="entry name" value="DRC5"/>
</dbReference>
<dbReference type="Pfam" id="PF13516">
    <property type="entry name" value="LRR_6"/>
    <property type="match status" value="2"/>
</dbReference>
<dbReference type="SMART" id="SM00368">
    <property type="entry name" value="LRR_RI"/>
    <property type="match status" value="3"/>
</dbReference>
<evidence type="ECO:0008006" key="7">
    <source>
        <dbReference type="Google" id="ProtNLM"/>
    </source>
</evidence>
<gene>
    <name evidence="5" type="ORF">PCOR1329_LOCUS78469</name>
</gene>
<keyword evidence="2" id="KW-0963">Cytoplasm</keyword>
<dbReference type="Gene3D" id="3.80.10.10">
    <property type="entry name" value="Ribonuclease Inhibitor"/>
    <property type="match status" value="1"/>
</dbReference>
<dbReference type="PANTHER" id="PTHR24107:SF2">
    <property type="entry name" value="NLR FAMILY CARD DOMAIN CONTAINING 3"/>
    <property type="match status" value="1"/>
</dbReference>
<accession>A0ABN9XTK6</accession>
<keyword evidence="3" id="KW-0206">Cytoskeleton</keyword>
<dbReference type="PANTHER" id="PTHR24107">
    <property type="entry name" value="YNEIN REGULATORY COMPLEX SUBUNIT 5"/>
    <property type="match status" value="1"/>
</dbReference>
<evidence type="ECO:0000256" key="4">
    <source>
        <dbReference type="SAM" id="MobiDB-lite"/>
    </source>
</evidence>
<keyword evidence="6" id="KW-1185">Reference proteome</keyword>
<sequence length="135" mass="13956">MSRAQLGGVTRLDYDGIPPPTPEQAAGLASCLRLCARLEMLDLRNSIGDEGAQALFGALPSLPGLRELYLSRNSIGDEGARALAGALPSLPGLQDLRLPSNSFGDEGRAGPGGGAALPAQPAVRIRTRGGLRSLR</sequence>
<comment type="caution">
    <text evidence="5">The sequence shown here is derived from an EMBL/GenBank/DDBJ whole genome shotgun (WGS) entry which is preliminary data.</text>
</comment>
<dbReference type="InterPro" id="IPR032675">
    <property type="entry name" value="LRR_dom_sf"/>
</dbReference>